<dbReference type="InterPro" id="IPR053781">
    <property type="entry name" value="F-box_AtFBL13-like"/>
</dbReference>
<dbReference type="InterPro" id="IPR001810">
    <property type="entry name" value="F-box_dom"/>
</dbReference>
<accession>A0A6A2YPL7</accession>
<evidence type="ECO:0000313" key="3">
    <source>
        <dbReference type="Proteomes" id="UP000436088"/>
    </source>
</evidence>
<dbReference type="SUPFAM" id="SSF52047">
    <property type="entry name" value="RNI-like"/>
    <property type="match status" value="1"/>
</dbReference>
<protein>
    <recommendedName>
        <fullName evidence="1">F-box domain-containing protein</fullName>
    </recommendedName>
</protein>
<dbReference type="InterPro" id="IPR055357">
    <property type="entry name" value="LRR_At1g61320_AtMIF1"/>
</dbReference>
<dbReference type="PROSITE" id="PS50181">
    <property type="entry name" value="FBOX"/>
    <property type="match status" value="1"/>
</dbReference>
<evidence type="ECO:0000313" key="2">
    <source>
        <dbReference type="EMBL" id="KAE8681247.1"/>
    </source>
</evidence>
<dbReference type="EMBL" id="VEPZ02001310">
    <property type="protein sequence ID" value="KAE8681247.1"/>
    <property type="molecule type" value="Genomic_DNA"/>
</dbReference>
<dbReference type="InterPro" id="IPR036047">
    <property type="entry name" value="F-box-like_dom_sf"/>
</dbReference>
<keyword evidence="3" id="KW-1185">Reference proteome</keyword>
<sequence>MDRISELPEELLVRILCSLSLKEAARNSVVSRVWRGLWKFITCSLKFEASQTFRPNLKELRKERGCYVEWVTHVLNSHEAPTIDELRVSFDLTQRHSHNIDRWIGIALMKRVKRLELDFTPCRLIHWNDGGHYVFADRFCGSPDIKFLTSLCFKHVEVSGTVLETFLSGCPLLETLHVSHSPSERLTNLNVCGSSLRLKHLLISFCNAIKSIEVHAPNLVSFEYSGDESIALRIGLKYVPKLRDVSYGIPYGAPWDSIKGGLINLMSLVDSSPLLHKFRVELEQGYAIRLKKGSEAIGRLIDEVTTMINDDGKRSKMLNLKVVEIDGFVGAKADIALLVYLFYTALNLDNIVINTCPPQWDCPNLFDVQRMRQEDARMLAYYLILEHRPQGLKCLVL</sequence>
<gene>
    <name evidence="2" type="ORF">F3Y22_tig00111332pilonHSYRG00019</name>
</gene>
<reference evidence="2" key="1">
    <citation type="submission" date="2019-09" db="EMBL/GenBank/DDBJ databases">
        <title>Draft genome information of white flower Hibiscus syriacus.</title>
        <authorList>
            <person name="Kim Y.-M."/>
        </authorList>
    </citation>
    <scope>NUCLEOTIDE SEQUENCE [LARGE SCALE GENOMIC DNA]</scope>
    <source>
        <strain evidence="2">YM2019G1</strain>
    </source>
</reference>
<dbReference type="AlphaFoldDB" id="A0A6A2YPL7"/>
<dbReference type="Gene3D" id="3.80.10.10">
    <property type="entry name" value="Ribonuclease Inhibitor"/>
    <property type="match status" value="1"/>
</dbReference>
<comment type="caution">
    <text evidence="2">The sequence shown here is derived from an EMBL/GenBank/DDBJ whole genome shotgun (WGS) entry which is preliminary data.</text>
</comment>
<dbReference type="InterPro" id="IPR053772">
    <property type="entry name" value="At1g61320/At1g61330-like"/>
</dbReference>
<name>A0A6A2YPL7_HIBSY</name>
<dbReference type="CDD" id="cd22160">
    <property type="entry name" value="F-box_AtFBL13-like"/>
    <property type="match status" value="1"/>
</dbReference>
<evidence type="ECO:0000259" key="1">
    <source>
        <dbReference type="PROSITE" id="PS50181"/>
    </source>
</evidence>
<feature type="domain" description="F-box" evidence="1">
    <location>
        <begin position="1"/>
        <end position="37"/>
    </location>
</feature>
<proteinExistence type="predicted"/>
<dbReference type="SUPFAM" id="SSF81383">
    <property type="entry name" value="F-box domain"/>
    <property type="match status" value="1"/>
</dbReference>
<dbReference type="Pfam" id="PF23622">
    <property type="entry name" value="LRR_At1g61320_AtMIF1"/>
    <property type="match status" value="1"/>
</dbReference>
<dbReference type="Proteomes" id="UP000436088">
    <property type="component" value="Unassembled WGS sequence"/>
</dbReference>
<dbReference type="PANTHER" id="PTHR34145">
    <property type="entry name" value="OS02G0105600 PROTEIN"/>
    <property type="match status" value="1"/>
</dbReference>
<dbReference type="Gene3D" id="1.20.1280.50">
    <property type="match status" value="1"/>
</dbReference>
<dbReference type="Pfam" id="PF00646">
    <property type="entry name" value="F-box"/>
    <property type="match status" value="1"/>
</dbReference>
<organism evidence="2 3">
    <name type="scientific">Hibiscus syriacus</name>
    <name type="common">Rose of Sharon</name>
    <dbReference type="NCBI Taxonomy" id="106335"/>
    <lineage>
        <taxon>Eukaryota</taxon>
        <taxon>Viridiplantae</taxon>
        <taxon>Streptophyta</taxon>
        <taxon>Embryophyta</taxon>
        <taxon>Tracheophyta</taxon>
        <taxon>Spermatophyta</taxon>
        <taxon>Magnoliopsida</taxon>
        <taxon>eudicotyledons</taxon>
        <taxon>Gunneridae</taxon>
        <taxon>Pentapetalae</taxon>
        <taxon>rosids</taxon>
        <taxon>malvids</taxon>
        <taxon>Malvales</taxon>
        <taxon>Malvaceae</taxon>
        <taxon>Malvoideae</taxon>
        <taxon>Hibiscus</taxon>
    </lineage>
</organism>
<dbReference type="PANTHER" id="PTHR34145:SF68">
    <property type="entry name" value="FBD DOMAIN-CONTAINING PROTEIN"/>
    <property type="match status" value="1"/>
</dbReference>
<dbReference type="InterPro" id="IPR032675">
    <property type="entry name" value="LRR_dom_sf"/>
</dbReference>